<dbReference type="AlphaFoldDB" id="A0A2T8HVE2"/>
<dbReference type="Proteomes" id="UP000245911">
    <property type="component" value="Unassembled WGS sequence"/>
</dbReference>
<feature type="transmembrane region" description="Helical" evidence="1">
    <location>
        <begin position="32"/>
        <end position="49"/>
    </location>
</feature>
<proteinExistence type="predicted"/>
<evidence type="ECO:0000313" key="2">
    <source>
        <dbReference type="EMBL" id="PVH29410.1"/>
    </source>
</evidence>
<accession>A0A2T8HVE2</accession>
<keyword evidence="1" id="KW-0812">Transmembrane</keyword>
<evidence type="ECO:0000256" key="1">
    <source>
        <dbReference type="SAM" id="Phobius"/>
    </source>
</evidence>
<dbReference type="RefSeq" id="WP_116557294.1">
    <property type="nucleotide sequence ID" value="NZ_QDKM01000002.1"/>
</dbReference>
<protein>
    <submittedName>
        <fullName evidence="2">Uncharacterized protein</fullName>
    </submittedName>
</protein>
<gene>
    <name evidence="2" type="ORF">DDE20_04535</name>
</gene>
<sequence length="105" mass="11206">MASPDYLRRLDALRQAQIEEYAEKNARNDGRILQIIGAVIGALAFFFFLKAVGFAQSGYAFAAPLPEDAGVLAHVVYWFAGADPITQLLASAIAPAEAPAALARL</sequence>
<reference evidence="2 3" key="1">
    <citation type="submission" date="2018-04" db="EMBL/GenBank/DDBJ databases">
        <title>Pararhodobacter oceanense sp. nov., isolated from marine intertidal sediment.</title>
        <authorList>
            <person name="Wang X.-L."/>
            <person name="Du Z.-J."/>
        </authorList>
    </citation>
    <scope>NUCLEOTIDE SEQUENCE [LARGE SCALE GENOMIC DNA]</scope>
    <source>
        <strain evidence="2 3">AM505</strain>
    </source>
</reference>
<keyword evidence="1" id="KW-0472">Membrane</keyword>
<name>A0A2T8HVE2_9RHOB</name>
<evidence type="ECO:0000313" key="3">
    <source>
        <dbReference type="Proteomes" id="UP000245911"/>
    </source>
</evidence>
<organism evidence="2 3">
    <name type="scientific">Pararhodobacter oceanensis</name>
    <dbReference type="NCBI Taxonomy" id="2172121"/>
    <lineage>
        <taxon>Bacteria</taxon>
        <taxon>Pseudomonadati</taxon>
        <taxon>Pseudomonadota</taxon>
        <taxon>Alphaproteobacteria</taxon>
        <taxon>Rhodobacterales</taxon>
        <taxon>Paracoccaceae</taxon>
        <taxon>Pararhodobacter</taxon>
    </lineage>
</organism>
<keyword evidence="3" id="KW-1185">Reference proteome</keyword>
<dbReference type="EMBL" id="QDKM01000002">
    <property type="protein sequence ID" value="PVH29410.1"/>
    <property type="molecule type" value="Genomic_DNA"/>
</dbReference>
<keyword evidence="1" id="KW-1133">Transmembrane helix</keyword>
<comment type="caution">
    <text evidence="2">The sequence shown here is derived from an EMBL/GenBank/DDBJ whole genome shotgun (WGS) entry which is preliminary data.</text>
</comment>